<dbReference type="PANTHER" id="PTHR44936">
    <property type="entry name" value="SENSOR PROTEIN CREC"/>
    <property type="match status" value="1"/>
</dbReference>
<keyword evidence="4" id="KW-0547">Nucleotide-binding</keyword>
<evidence type="ECO:0000256" key="4">
    <source>
        <dbReference type="ARBA" id="ARBA00022741"/>
    </source>
</evidence>
<dbReference type="PANTHER" id="PTHR44936:SF10">
    <property type="entry name" value="SENSOR PROTEIN RSTB"/>
    <property type="match status" value="1"/>
</dbReference>
<feature type="domain" description="Histidine kinase" evidence="7">
    <location>
        <begin position="98"/>
        <end position="198"/>
    </location>
</feature>
<evidence type="ECO:0000313" key="8">
    <source>
        <dbReference type="EMBL" id="SDJ68484.1"/>
    </source>
</evidence>
<keyword evidence="3" id="KW-0808">Transferase</keyword>
<dbReference type="EMBL" id="FNFC01000007">
    <property type="protein sequence ID" value="SDJ68484.1"/>
    <property type="molecule type" value="Genomic_DNA"/>
</dbReference>
<evidence type="ECO:0000256" key="1">
    <source>
        <dbReference type="ARBA" id="ARBA00000085"/>
    </source>
</evidence>
<evidence type="ECO:0000256" key="3">
    <source>
        <dbReference type="ARBA" id="ARBA00022679"/>
    </source>
</evidence>
<dbReference type="SUPFAM" id="SSF55874">
    <property type="entry name" value="ATPase domain of HSP90 chaperone/DNA topoisomerase II/histidine kinase"/>
    <property type="match status" value="1"/>
</dbReference>
<dbReference type="RefSeq" id="WP_092702023.1">
    <property type="nucleotide sequence ID" value="NZ_FNFC01000007.1"/>
</dbReference>
<dbReference type="CDD" id="cd16936">
    <property type="entry name" value="HATPase_RsbW-like"/>
    <property type="match status" value="1"/>
</dbReference>
<dbReference type="AlphaFoldDB" id="A0A1G8VR69"/>
<gene>
    <name evidence="8" type="ORF">SAMN05216226_107106</name>
</gene>
<evidence type="ECO:0000313" key="9">
    <source>
        <dbReference type="Proteomes" id="UP000198856"/>
    </source>
</evidence>
<dbReference type="InterPro" id="IPR036890">
    <property type="entry name" value="HATPase_C_sf"/>
</dbReference>
<protein>
    <recommendedName>
        <fullName evidence="2">histidine kinase</fullName>
        <ecNumber evidence="2">2.7.13.3</ecNumber>
    </recommendedName>
</protein>
<comment type="catalytic activity">
    <reaction evidence="1">
        <text>ATP + protein L-histidine = ADP + protein N-phospho-L-histidine.</text>
        <dbReference type="EC" id="2.7.13.3"/>
    </reaction>
</comment>
<dbReference type="InterPro" id="IPR005467">
    <property type="entry name" value="His_kinase_dom"/>
</dbReference>
<dbReference type="InterPro" id="IPR050980">
    <property type="entry name" value="2C_sensor_his_kinase"/>
</dbReference>
<reference evidence="8 9" key="1">
    <citation type="submission" date="2016-10" db="EMBL/GenBank/DDBJ databases">
        <authorList>
            <person name="de Groot N.N."/>
        </authorList>
    </citation>
    <scope>NUCLEOTIDE SEQUENCE [LARGE SCALE GENOMIC DNA]</scope>
    <source>
        <strain evidence="8 9">IBRC-M10015</strain>
    </source>
</reference>
<dbReference type="InterPro" id="IPR003594">
    <property type="entry name" value="HATPase_dom"/>
</dbReference>
<dbReference type="Proteomes" id="UP000198856">
    <property type="component" value="Unassembled WGS sequence"/>
</dbReference>
<dbReference type="Pfam" id="PF02518">
    <property type="entry name" value="HATPase_c"/>
    <property type="match status" value="1"/>
</dbReference>
<keyword evidence="5 8" id="KW-0418">Kinase</keyword>
<dbReference type="OrthoDB" id="327291at2157"/>
<dbReference type="EC" id="2.7.13.3" evidence="2"/>
<evidence type="ECO:0000256" key="2">
    <source>
        <dbReference type="ARBA" id="ARBA00012438"/>
    </source>
</evidence>
<evidence type="ECO:0000256" key="6">
    <source>
        <dbReference type="ARBA" id="ARBA00022840"/>
    </source>
</evidence>
<dbReference type="PROSITE" id="PS50109">
    <property type="entry name" value="HIS_KIN"/>
    <property type="match status" value="1"/>
</dbReference>
<keyword evidence="6" id="KW-0067">ATP-binding</keyword>
<keyword evidence="9" id="KW-1185">Reference proteome</keyword>
<dbReference type="GO" id="GO:0004673">
    <property type="term" value="F:protein histidine kinase activity"/>
    <property type="evidence" value="ECO:0007669"/>
    <property type="project" value="UniProtKB-EC"/>
</dbReference>
<dbReference type="SMART" id="SM00387">
    <property type="entry name" value="HATPase_c"/>
    <property type="match status" value="1"/>
</dbReference>
<dbReference type="Gene3D" id="3.30.565.10">
    <property type="entry name" value="Histidine kinase-like ATPase, C-terminal domain"/>
    <property type="match status" value="1"/>
</dbReference>
<organism evidence="8 9">
    <name type="scientific">Halovenus aranensis</name>
    <dbReference type="NCBI Taxonomy" id="890420"/>
    <lineage>
        <taxon>Archaea</taxon>
        <taxon>Methanobacteriati</taxon>
        <taxon>Methanobacteriota</taxon>
        <taxon>Stenosarchaea group</taxon>
        <taxon>Halobacteria</taxon>
        <taxon>Halobacteriales</taxon>
        <taxon>Haloarculaceae</taxon>
        <taxon>Halovenus</taxon>
    </lineage>
</organism>
<dbReference type="STRING" id="890420.SAMN05216226_107106"/>
<name>A0A1G8VR69_9EURY</name>
<proteinExistence type="predicted"/>
<evidence type="ECO:0000256" key="5">
    <source>
        <dbReference type="ARBA" id="ARBA00022777"/>
    </source>
</evidence>
<sequence length="199" mass="21689">MNVIIARAETLQNTEDEACRTAATKVVESGKSVINLSDKARKAQQHLDIPADEDCNQDLVTETELVRQRTAITYPDATVETALPERARAVAPPSYTVALTELVENGVVHHPSGNGPVTVRIETDESQVVVAVEDECEPIPEQVRETITAGSEQPLQHSDGLGLWLVRWIVEPVGGALSFDRRADEAGNVVTLAFDRLQE</sequence>
<evidence type="ECO:0000259" key="7">
    <source>
        <dbReference type="PROSITE" id="PS50109"/>
    </source>
</evidence>
<dbReference type="GO" id="GO:0005524">
    <property type="term" value="F:ATP binding"/>
    <property type="evidence" value="ECO:0007669"/>
    <property type="project" value="UniProtKB-KW"/>
</dbReference>
<accession>A0A1G8VR69</accession>